<evidence type="ECO:0000313" key="3">
    <source>
        <dbReference type="Proteomes" id="UP000199413"/>
    </source>
</evidence>
<dbReference type="Proteomes" id="UP000199413">
    <property type="component" value="Unassembled WGS sequence"/>
</dbReference>
<keyword evidence="3" id="KW-1185">Reference proteome</keyword>
<gene>
    <name evidence="2" type="ORF">GA0070624_2844</name>
</gene>
<dbReference type="STRING" id="568872.GA0070624_2844"/>
<name>A0A1C6S3G7_9ACTN</name>
<dbReference type="AlphaFoldDB" id="A0A1C6S3G7"/>
<reference evidence="3" key="1">
    <citation type="submission" date="2016-06" db="EMBL/GenBank/DDBJ databases">
        <authorList>
            <person name="Varghese N."/>
            <person name="Submissions Spin"/>
        </authorList>
    </citation>
    <scope>NUCLEOTIDE SEQUENCE [LARGE SCALE GENOMIC DNA]</scope>
    <source>
        <strain evidence="3">DSM 45431</strain>
    </source>
</reference>
<evidence type="ECO:0000313" key="2">
    <source>
        <dbReference type="EMBL" id="SCL24025.1"/>
    </source>
</evidence>
<sequence length="378" mass="41141">MSRTARWEVGSSFPLWSGNGSGWVDAPQPLRLYGSGRQALAALLRFGERTYGWTRVHLPAYYCPPVARAVSEILPVSRYDTGPESPAVRPDPGPTEVVLSVSYFGGSPVTPVQPGAGLIVDATHDPLAPWLTELRPDYVVAGLRKTLPLPDGGAVWSPQGHSLPPKAALTRTHLATVARILSAMAMKASYLAGVGDDAEKERYLAAYASGEEGLGDPGISGASDYTRHLLRLLPVHDLRRRRQRNARTLADALGELPGVEVRRYPYGVVLVVESARRRAEVKSGLITERIYPAVLWPMDGQDAPERLHAYSERMLLLHSDFRWRSRDMKRVAAVVRAQLIGTRDTVVDDIRAVDPGLPGMRRPAPTRAATAGPEGVAC</sequence>
<accession>A0A1C6S3G7</accession>
<proteinExistence type="predicted"/>
<feature type="compositionally biased region" description="Low complexity" evidence="1">
    <location>
        <begin position="358"/>
        <end position="378"/>
    </location>
</feature>
<evidence type="ECO:0000256" key="1">
    <source>
        <dbReference type="SAM" id="MobiDB-lite"/>
    </source>
</evidence>
<evidence type="ECO:0008006" key="4">
    <source>
        <dbReference type="Google" id="ProtNLM"/>
    </source>
</evidence>
<dbReference type="InterPro" id="IPR015424">
    <property type="entry name" value="PyrdxlP-dep_Trfase"/>
</dbReference>
<dbReference type="EMBL" id="FMHV01000002">
    <property type="protein sequence ID" value="SCL24025.1"/>
    <property type="molecule type" value="Genomic_DNA"/>
</dbReference>
<organism evidence="2 3">
    <name type="scientific">Micromonospora rhizosphaerae</name>
    <dbReference type="NCBI Taxonomy" id="568872"/>
    <lineage>
        <taxon>Bacteria</taxon>
        <taxon>Bacillati</taxon>
        <taxon>Actinomycetota</taxon>
        <taxon>Actinomycetes</taxon>
        <taxon>Micromonosporales</taxon>
        <taxon>Micromonosporaceae</taxon>
        <taxon>Micromonospora</taxon>
    </lineage>
</organism>
<feature type="region of interest" description="Disordered" evidence="1">
    <location>
        <begin position="357"/>
        <end position="378"/>
    </location>
</feature>
<protein>
    <recommendedName>
        <fullName evidence="4">dTDP-4-amino-4,6-dideoxygalactose transaminase</fullName>
    </recommendedName>
</protein>
<dbReference type="SUPFAM" id="SSF53383">
    <property type="entry name" value="PLP-dependent transferases"/>
    <property type="match status" value="1"/>
</dbReference>